<feature type="compositionally biased region" description="Basic residues" evidence="2">
    <location>
        <begin position="455"/>
        <end position="467"/>
    </location>
</feature>
<dbReference type="PANTHER" id="PTHR10656">
    <property type="entry name" value="CELL FATE DETERMINING PROTEIN MAB21-RELATED"/>
    <property type="match status" value="1"/>
</dbReference>
<feature type="compositionally biased region" description="Basic residues" evidence="2">
    <location>
        <begin position="356"/>
        <end position="372"/>
    </location>
</feature>
<dbReference type="Pfam" id="PF03281">
    <property type="entry name" value="Mab-21"/>
    <property type="match status" value="1"/>
</dbReference>
<feature type="compositionally biased region" description="Basic residues" evidence="2">
    <location>
        <begin position="1"/>
        <end position="10"/>
    </location>
</feature>
<dbReference type="InterPro" id="IPR046903">
    <property type="entry name" value="Mab-21-like_nuc_Trfase"/>
</dbReference>
<proteinExistence type="inferred from homology"/>
<feature type="compositionally biased region" description="Basic and acidic residues" evidence="2">
    <location>
        <begin position="178"/>
        <end position="200"/>
    </location>
</feature>
<evidence type="ECO:0000259" key="3">
    <source>
        <dbReference type="Pfam" id="PF03281"/>
    </source>
</evidence>
<feature type="compositionally biased region" description="Basic and acidic residues" evidence="2">
    <location>
        <begin position="470"/>
        <end position="484"/>
    </location>
</feature>
<dbReference type="GO" id="GO:0005829">
    <property type="term" value="C:cytosol"/>
    <property type="evidence" value="ECO:0007669"/>
    <property type="project" value="TreeGrafter"/>
</dbReference>
<feature type="region of interest" description="Disordered" evidence="2">
    <location>
        <begin position="337"/>
        <end position="398"/>
    </location>
</feature>
<accession>A0A4U5VCR6</accession>
<dbReference type="FunFam" id="1.10.1410.40:FF:000007">
    <property type="entry name" value="Cyclic GMP-AMP synthase"/>
    <property type="match status" value="1"/>
</dbReference>
<evidence type="ECO:0000256" key="2">
    <source>
        <dbReference type="SAM" id="MobiDB-lite"/>
    </source>
</evidence>
<dbReference type="GO" id="GO:0006974">
    <property type="term" value="P:DNA damage response"/>
    <property type="evidence" value="ECO:0007669"/>
    <property type="project" value="TreeGrafter"/>
</dbReference>
<dbReference type="EMBL" id="CM014094">
    <property type="protein sequence ID" value="TKS85874.1"/>
    <property type="molecule type" value="Genomic_DNA"/>
</dbReference>
<protein>
    <submittedName>
        <fullName evidence="5">Cyclic GMP-AMP synthase</fullName>
    </submittedName>
</protein>
<dbReference type="OrthoDB" id="6054650at2759"/>
<sequence>MTGRGRPRKAKSPDIKTNQGRSPGKDVTEVRQNGTTREQKPKEQKKRNRTKKKPCVQSPQKEDRNHCKEVGEAKTQTTKDCLMATEAETHGKQAKSPDKGPEKQQDAPNDTTEVCVPQINTKHCMENGKLQRIPIEAPVQGAKAKTCAETTEQSAEAIKMRPETTKTTTKALKKTPKEKKGGGKAKPPEKTKDKAPKKQQDAPNDTTEVCVPQINTKHCVENGKLQRIRIEAPVQGAIAKTCAGTTEQSAEERKIQPETQKALKKTPKGKKGGGKAKSPKKIKDKAPKKQQDAPNDTTEVCVPQINTKHCVENGKLQRIPIEAPVQGAIAKTCGHRAKTTEQSAEKIKMQPETPKKTTKALKKTAKGKKGGGKAKSPEKIKEKAPKKQQDAPNDTTEVCVPQIKTKHCAENGKLQRIRIEAPVQGAIAKTCVGATEQSAEERKMQPETPKDPTKALKKTPKGKKGGAKAKLPEKIEDKAPKKQQDAPNETPKVRVPHVRCKENTAVDSILSTTLKQLKIRSTERSDASEVINKIIKDIIRHLKQNTVCFKEVEEPLRTGSYYENLKISNPDEFDVMLPIPVGRVDIKLFGEDGAFYSVALKRGRSPLQKFQEDSTLSASKMLKEFRDEVKKSVKGFEEWEVTKKKKGCPAVTLITTVKSITISLDVVLCLMVKSSWPPFTKEGLKIESWLGTKVKQNYKRMSYYLVPKYEGSGMLKLDGVLAKDIWRVSFSHIEKAILMNHGSEKTCCEKDGARCCRKDCLKLLKHLLGLLKERDSSFDKFCSYHVKTTLLHACCSRTKDSDWSDSGLSRCFQLLLEDFVAHLRSGKLYNFFIPTQNLLSGPSQKSCNSLAHCMEEERDKGFPVFK</sequence>
<dbReference type="GO" id="GO:0061501">
    <property type="term" value="F:2',3'-cyclic GMP-AMP synthase activity"/>
    <property type="evidence" value="ECO:0007669"/>
    <property type="project" value="TreeGrafter"/>
</dbReference>
<feature type="region of interest" description="Disordered" evidence="2">
    <location>
        <begin position="1"/>
        <end position="114"/>
    </location>
</feature>
<dbReference type="STRING" id="240159.A0A4U5VCR6"/>
<dbReference type="SMART" id="SM01265">
    <property type="entry name" value="Mab-21"/>
    <property type="match status" value="1"/>
</dbReference>
<evidence type="ECO:0000313" key="6">
    <source>
        <dbReference type="Proteomes" id="UP000298787"/>
    </source>
</evidence>
<feature type="region of interest" description="Disordered" evidence="2">
    <location>
        <begin position="436"/>
        <end position="493"/>
    </location>
</feature>
<feature type="compositionally biased region" description="Basic and acidic residues" evidence="2">
    <location>
        <begin position="375"/>
        <end position="389"/>
    </location>
</feature>
<feature type="domain" description="Mab-21-like nucleotidyltransferase" evidence="3">
    <location>
        <begin position="561"/>
        <end position="739"/>
    </location>
</feature>
<dbReference type="GO" id="GO:0032481">
    <property type="term" value="P:positive regulation of type I interferon production"/>
    <property type="evidence" value="ECO:0007669"/>
    <property type="project" value="TreeGrafter"/>
</dbReference>
<dbReference type="GO" id="GO:0002218">
    <property type="term" value="P:activation of innate immune response"/>
    <property type="evidence" value="ECO:0007669"/>
    <property type="project" value="TreeGrafter"/>
</dbReference>
<keyword evidence="6" id="KW-1185">Reference proteome</keyword>
<feature type="region of interest" description="Disordered" evidence="2">
    <location>
        <begin position="243"/>
        <end position="300"/>
    </location>
</feature>
<evidence type="ECO:0000256" key="1">
    <source>
        <dbReference type="ARBA" id="ARBA00008307"/>
    </source>
</evidence>
<dbReference type="GO" id="GO:0035861">
    <property type="term" value="C:site of double-strand break"/>
    <property type="evidence" value="ECO:0007669"/>
    <property type="project" value="TreeGrafter"/>
</dbReference>
<dbReference type="Gene3D" id="1.10.1410.40">
    <property type="match status" value="1"/>
</dbReference>
<evidence type="ECO:0000259" key="4">
    <source>
        <dbReference type="Pfam" id="PF20266"/>
    </source>
</evidence>
<organism evidence="5 6">
    <name type="scientific">Collichthys lucidus</name>
    <name type="common">Big head croaker</name>
    <name type="synonym">Sciaena lucida</name>
    <dbReference type="NCBI Taxonomy" id="240159"/>
    <lineage>
        <taxon>Eukaryota</taxon>
        <taxon>Metazoa</taxon>
        <taxon>Chordata</taxon>
        <taxon>Craniata</taxon>
        <taxon>Vertebrata</taxon>
        <taxon>Euteleostomi</taxon>
        <taxon>Actinopterygii</taxon>
        <taxon>Neopterygii</taxon>
        <taxon>Teleostei</taxon>
        <taxon>Neoteleostei</taxon>
        <taxon>Acanthomorphata</taxon>
        <taxon>Eupercaria</taxon>
        <taxon>Sciaenidae</taxon>
        <taxon>Collichthys</taxon>
    </lineage>
</organism>
<evidence type="ECO:0000313" key="5">
    <source>
        <dbReference type="EMBL" id="TKS85874.1"/>
    </source>
</evidence>
<name>A0A4U5VCR6_COLLU</name>
<dbReference type="GO" id="GO:0071360">
    <property type="term" value="P:cellular response to exogenous dsRNA"/>
    <property type="evidence" value="ECO:0007669"/>
    <property type="project" value="TreeGrafter"/>
</dbReference>
<dbReference type="InterPro" id="IPR046906">
    <property type="entry name" value="Mab-21_HhH/H2TH-like"/>
</dbReference>
<dbReference type="InterPro" id="IPR024810">
    <property type="entry name" value="MAB21L/cGLR"/>
</dbReference>
<feature type="compositionally biased region" description="Basic and acidic residues" evidence="2">
    <location>
        <begin position="60"/>
        <end position="72"/>
    </location>
</feature>
<feature type="region of interest" description="Disordered" evidence="2">
    <location>
        <begin position="150"/>
        <end position="213"/>
    </location>
</feature>
<dbReference type="GO" id="GO:0005634">
    <property type="term" value="C:nucleus"/>
    <property type="evidence" value="ECO:0007669"/>
    <property type="project" value="TreeGrafter"/>
</dbReference>
<feature type="domain" description="Mab-21-like HhH/H2TH-like" evidence="4">
    <location>
        <begin position="756"/>
        <end position="855"/>
    </location>
</feature>
<dbReference type="GO" id="GO:2000042">
    <property type="term" value="P:negative regulation of double-strand break repair via homologous recombination"/>
    <property type="evidence" value="ECO:0007669"/>
    <property type="project" value="TreeGrafter"/>
</dbReference>
<dbReference type="GO" id="GO:0002230">
    <property type="term" value="P:positive regulation of defense response to virus by host"/>
    <property type="evidence" value="ECO:0007669"/>
    <property type="project" value="TreeGrafter"/>
</dbReference>
<dbReference type="Pfam" id="PF20266">
    <property type="entry name" value="Mab-21_C"/>
    <property type="match status" value="1"/>
</dbReference>
<feature type="compositionally biased region" description="Basic residues" evidence="2">
    <location>
        <begin position="262"/>
        <end position="283"/>
    </location>
</feature>
<reference evidence="5 6" key="1">
    <citation type="submission" date="2019-01" db="EMBL/GenBank/DDBJ databases">
        <title>Genome Assembly of Collichthys lucidus.</title>
        <authorList>
            <person name="Cai M."/>
            <person name="Xiao S."/>
        </authorList>
    </citation>
    <scope>NUCLEOTIDE SEQUENCE [LARGE SCALE GENOMIC DNA]</scope>
    <source>
        <strain evidence="5">JT15FE1705JMU</strain>
        <tissue evidence="5">Muscle</tissue>
    </source>
</reference>
<comment type="similarity">
    <text evidence="1">Belongs to the mab-21 family.</text>
</comment>
<feature type="compositionally biased region" description="Basic and acidic residues" evidence="2">
    <location>
        <begin position="343"/>
        <end position="355"/>
    </location>
</feature>
<feature type="compositionally biased region" description="Basic and acidic residues" evidence="2">
    <location>
        <begin position="439"/>
        <end position="454"/>
    </location>
</feature>
<dbReference type="AlphaFoldDB" id="A0A4U5VCR6"/>
<dbReference type="GO" id="GO:0003690">
    <property type="term" value="F:double-stranded DNA binding"/>
    <property type="evidence" value="ECO:0007669"/>
    <property type="project" value="TreeGrafter"/>
</dbReference>
<gene>
    <name evidence="5" type="ORF">D9C73_019468</name>
</gene>
<dbReference type="Proteomes" id="UP000298787">
    <property type="component" value="Chromosome 17"/>
</dbReference>
<feature type="compositionally biased region" description="Basic residues" evidence="2">
    <location>
        <begin position="43"/>
        <end position="54"/>
    </location>
</feature>
<dbReference type="GO" id="GO:0038001">
    <property type="term" value="P:paracrine signaling"/>
    <property type="evidence" value="ECO:0007669"/>
    <property type="project" value="TreeGrafter"/>
</dbReference>
<dbReference type="PANTHER" id="PTHR10656:SF35">
    <property type="entry name" value="CYCLIC GMP-AMP SYNTHASE"/>
    <property type="match status" value="1"/>
</dbReference>
<dbReference type="GO" id="GO:0003682">
    <property type="term" value="F:chromatin binding"/>
    <property type="evidence" value="ECO:0007669"/>
    <property type="project" value="TreeGrafter"/>
</dbReference>
<feature type="compositionally biased region" description="Basic and acidic residues" evidence="2">
    <location>
        <begin position="87"/>
        <end position="105"/>
    </location>
</feature>
<dbReference type="Gene3D" id="3.30.460.90">
    <property type="match status" value="1"/>
</dbReference>